<name>A0ABQ7ZIA3_BRANA</name>
<proteinExistence type="predicted"/>
<sequence>MYAQHSHLNFKDFIFSATSTPRHGIPRLLMSSLSRLRLISGGPNAIDSLHCLYSCIDHQHQRAFSCCSDKNMVLNSIQSSNAGESQGILSGSDPKLSQTRKKACHLHMKHKSLRILVAELLQQRISSSEILMVAFLSHLDFTLSLAPLPDKPASQMAKTISKMESDTGLAVDSNRAIGIELMEQVTERVIWTAMDQATEITMTGGCVRAYKVSVIGGMKVVVEEADMTA</sequence>
<evidence type="ECO:0000313" key="2">
    <source>
        <dbReference type="Proteomes" id="UP000824890"/>
    </source>
</evidence>
<reference evidence="1 2" key="1">
    <citation type="submission" date="2021-05" db="EMBL/GenBank/DDBJ databases">
        <title>Genome Assembly of Synthetic Allotetraploid Brassica napus Reveals Homoeologous Exchanges between Subgenomes.</title>
        <authorList>
            <person name="Davis J.T."/>
        </authorList>
    </citation>
    <scope>NUCLEOTIDE SEQUENCE [LARGE SCALE GENOMIC DNA]</scope>
    <source>
        <strain evidence="2">cv. Da-Ae</strain>
        <tissue evidence="1">Seedling</tissue>
    </source>
</reference>
<protein>
    <submittedName>
        <fullName evidence="1">Uncharacterized protein</fullName>
    </submittedName>
</protein>
<evidence type="ECO:0000313" key="1">
    <source>
        <dbReference type="EMBL" id="KAH0879775.1"/>
    </source>
</evidence>
<comment type="caution">
    <text evidence="1">The sequence shown here is derived from an EMBL/GenBank/DDBJ whole genome shotgun (WGS) entry which is preliminary data.</text>
</comment>
<gene>
    <name evidence="1" type="ORF">HID58_067169</name>
</gene>
<accession>A0ABQ7ZIA3</accession>
<organism evidence="1 2">
    <name type="scientific">Brassica napus</name>
    <name type="common">Rape</name>
    <dbReference type="NCBI Taxonomy" id="3708"/>
    <lineage>
        <taxon>Eukaryota</taxon>
        <taxon>Viridiplantae</taxon>
        <taxon>Streptophyta</taxon>
        <taxon>Embryophyta</taxon>
        <taxon>Tracheophyta</taxon>
        <taxon>Spermatophyta</taxon>
        <taxon>Magnoliopsida</taxon>
        <taxon>eudicotyledons</taxon>
        <taxon>Gunneridae</taxon>
        <taxon>Pentapetalae</taxon>
        <taxon>rosids</taxon>
        <taxon>malvids</taxon>
        <taxon>Brassicales</taxon>
        <taxon>Brassicaceae</taxon>
        <taxon>Brassiceae</taxon>
        <taxon>Brassica</taxon>
    </lineage>
</organism>
<keyword evidence="2" id="KW-1185">Reference proteome</keyword>
<dbReference type="EMBL" id="JAGKQM010000015">
    <property type="protein sequence ID" value="KAH0879775.1"/>
    <property type="molecule type" value="Genomic_DNA"/>
</dbReference>
<dbReference type="Proteomes" id="UP000824890">
    <property type="component" value="Unassembled WGS sequence"/>
</dbReference>